<name>A0A7S1YNN8_9STRA</name>
<protein>
    <recommendedName>
        <fullName evidence="1">DUF6824 domain-containing protein</fullName>
    </recommendedName>
</protein>
<dbReference type="Pfam" id="PF20710">
    <property type="entry name" value="DUF6824"/>
    <property type="match status" value="1"/>
</dbReference>
<gene>
    <name evidence="2" type="ORF">GOCE00092_LOCUS28398</name>
</gene>
<reference evidence="2" key="1">
    <citation type="submission" date="2021-01" db="EMBL/GenBank/DDBJ databases">
        <authorList>
            <person name="Corre E."/>
            <person name="Pelletier E."/>
            <person name="Niang G."/>
            <person name="Scheremetjew M."/>
            <person name="Finn R."/>
            <person name="Kale V."/>
            <person name="Holt S."/>
            <person name="Cochrane G."/>
            <person name="Meng A."/>
            <person name="Brown T."/>
            <person name="Cohen L."/>
        </authorList>
    </citation>
    <scope>NUCLEOTIDE SEQUENCE</scope>
    <source>
        <strain evidence="2">CCMP 410</strain>
    </source>
</reference>
<evidence type="ECO:0000313" key="2">
    <source>
        <dbReference type="EMBL" id="CAD9312816.1"/>
    </source>
</evidence>
<evidence type="ECO:0000259" key="1">
    <source>
        <dbReference type="Pfam" id="PF20710"/>
    </source>
</evidence>
<dbReference type="EMBL" id="HBGK01053868">
    <property type="protein sequence ID" value="CAD9312816.1"/>
    <property type="molecule type" value="Transcribed_RNA"/>
</dbReference>
<proteinExistence type="predicted"/>
<organism evidence="2">
    <name type="scientific">Grammatophora oceanica</name>
    <dbReference type="NCBI Taxonomy" id="210454"/>
    <lineage>
        <taxon>Eukaryota</taxon>
        <taxon>Sar</taxon>
        <taxon>Stramenopiles</taxon>
        <taxon>Ochrophyta</taxon>
        <taxon>Bacillariophyta</taxon>
        <taxon>Fragilariophyceae</taxon>
        <taxon>Fragilariophycidae</taxon>
        <taxon>Rhabdonematales</taxon>
        <taxon>Grammatophoraceae</taxon>
        <taxon>Grammatophora</taxon>
    </lineage>
</organism>
<dbReference type="InterPro" id="IPR049227">
    <property type="entry name" value="DUF6824"/>
</dbReference>
<accession>A0A7S1YNN8</accession>
<feature type="domain" description="DUF6824" evidence="1">
    <location>
        <begin position="20"/>
        <end position="103"/>
    </location>
</feature>
<sequence>MTTAKTTDLPNTVPDVGEMDVVCGRGKLCHSHPGNRYFRSLIEANLEEFKKASSKVEKSIVVSQIVNAVREKGDFYRQDSTTKNWYQVSDRVAREKTGAHLRDALSDQYKSSSQAKRKRRKVESIQEHEELKKFIAKNAEITAMMTNLTRTVSDDLPDKHVLNLFEQTQAAMLTELKRSESGYQFQTQLRRSVSEGGVAQATKRKAQTDAPEDEVIPCAPTMKRAVTMNDDDIKKRCFV</sequence>
<dbReference type="AlphaFoldDB" id="A0A7S1YNN8"/>